<name>A0A1G7KMK7_9GAMM</name>
<dbReference type="OrthoDB" id="7011839at2"/>
<evidence type="ECO:0000313" key="2">
    <source>
        <dbReference type="EMBL" id="SDF38009.1"/>
    </source>
</evidence>
<organism evidence="2 3">
    <name type="scientific">Ectopseudomonas alcaliphila</name>
    <dbReference type="NCBI Taxonomy" id="101564"/>
    <lineage>
        <taxon>Bacteria</taxon>
        <taxon>Pseudomonadati</taxon>
        <taxon>Pseudomonadota</taxon>
        <taxon>Gammaproteobacteria</taxon>
        <taxon>Pseudomonadales</taxon>
        <taxon>Pseudomonadaceae</taxon>
        <taxon>Ectopseudomonas</taxon>
    </lineage>
</organism>
<dbReference type="EMBL" id="FNAE01000007">
    <property type="protein sequence ID" value="SDF38009.1"/>
    <property type="molecule type" value="Genomic_DNA"/>
</dbReference>
<sequence length="131" mass="14284">MLLRTLSSVLLCVLLTGCETLLLGSTLVGCAARMEPLLLPEHLPDGQVGMPYRQRIEISKASTPVHGFYISDKTPLPAGLRIEHQDREAQALIAGIPSQAGLHQVHMSVGTYGTQCVGLRAERTYHLRIVE</sequence>
<dbReference type="Proteomes" id="UP000182413">
    <property type="component" value="Unassembled WGS sequence"/>
</dbReference>
<keyword evidence="4" id="KW-1185">Reference proteome</keyword>
<dbReference type="AlphaFoldDB" id="A0A1G7KMK7"/>
<accession>A0A1G7KMK7</accession>
<evidence type="ECO:0008006" key="5">
    <source>
        <dbReference type="Google" id="ProtNLM"/>
    </source>
</evidence>
<dbReference type="Proteomes" id="UP001278050">
    <property type="component" value="Unassembled WGS sequence"/>
</dbReference>
<evidence type="ECO:0000313" key="4">
    <source>
        <dbReference type="Proteomes" id="UP001278050"/>
    </source>
</evidence>
<proteinExistence type="predicted"/>
<reference evidence="1 4" key="2">
    <citation type="submission" date="2023-11" db="EMBL/GenBank/DDBJ databases">
        <title>MicrobeMod: A computational toolkit for identifying prokaryotic methylation and restriction-modification with nanopore sequencing.</title>
        <authorList>
            <person name="Crits-Christoph A."/>
            <person name="Kang S.C."/>
            <person name="Lee H."/>
            <person name="Ostrov N."/>
        </authorList>
    </citation>
    <scope>NUCLEOTIDE SEQUENCE [LARGE SCALE GENOMIC DNA]</scope>
    <source>
        <strain evidence="1 4">ATCC BAA-571</strain>
    </source>
</reference>
<gene>
    <name evidence="2" type="ORF">SAMN05216575_107184</name>
    <name evidence="1" type="ORF">SIM71_22035</name>
</gene>
<protein>
    <recommendedName>
        <fullName evidence="5">Lipoprotein</fullName>
    </recommendedName>
</protein>
<dbReference type="EMBL" id="JAWXXP010000001">
    <property type="protein sequence ID" value="MDX5994751.1"/>
    <property type="molecule type" value="Genomic_DNA"/>
</dbReference>
<reference evidence="2 3" key="1">
    <citation type="submission" date="2016-10" db="EMBL/GenBank/DDBJ databases">
        <authorList>
            <person name="de Groot N.N."/>
        </authorList>
    </citation>
    <scope>NUCLEOTIDE SEQUENCE [LARGE SCALE GENOMIC DNA]</scope>
    <source>
        <strain evidence="2 3">JCM 10630</strain>
    </source>
</reference>
<dbReference type="RefSeq" id="WP_074681077.1">
    <property type="nucleotide sequence ID" value="NZ_CBCSET010000002.1"/>
</dbReference>
<evidence type="ECO:0000313" key="1">
    <source>
        <dbReference type="EMBL" id="MDX5994751.1"/>
    </source>
</evidence>
<evidence type="ECO:0000313" key="3">
    <source>
        <dbReference type="Proteomes" id="UP000182413"/>
    </source>
</evidence>
<dbReference type="PROSITE" id="PS51257">
    <property type="entry name" value="PROKAR_LIPOPROTEIN"/>
    <property type="match status" value="1"/>
</dbReference>